<accession>H2EFB4</accession>
<reference evidence="1" key="1">
    <citation type="submission" date="2011-10" db="EMBL/GenBank/DDBJ databases">
        <title>Provirophages and transpovirons: unique mobilome of giant viruses.</title>
        <authorList>
            <person name="Desnues C."/>
            <person name="LaScola B."/>
            <person name="Yutin N."/>
            <person name="Fournous G."/>
            <person name="Koonin E."/>
            <person name="Raoult D."/>
        </authorList>
    </citation>
    <scope>NUCLEOTIDE SEQUENCE</scope>
    <source>
        <strain evidence="1">Mv13-mv</strain>
    </source>
</reference>
<sequence length="62" mass="7343">MTERFSIFFFNLPKLCSYLSFNCVKTEDSESVIESEPDIYIHEVTDIYPDIIETIKTYPQKN</sequence>
<name>H2EFB4_9VIRU</name>
<dbReference type="EMBL" id="JN885999">
    <property type="protein sequence ID" value="AEX63179.1"/>
    <property type="molecule type" value="Genomic_DNA"/>
</dbReference>
<gene>
    <name evidence="1" type="ORF">mv_R977</name>
</gene>
<evidence type="ECO:0000313" key="1">
    <source>
        <dbReference type="EMBL" id="AEX63179.1"/>
    </source>
</evidence>
<protein>
    <submittedName>
        <fullName evidence="1">Uncharacterized protein</fullName>
    </submittedName>
</protein>
<organism evidence="1">
    <name type="scientific">Moumouvirus sp. 'Monve'</name>
    <dbReference type="NCBI Taxonomy" id="1128131"/>
    <lineage>
        <taxon>Viruses</taxon>
        <taxon>Varidnaviria</taxon>
        <taxon>Bamfordvirae</taxon>
        <taxon>Nucleocytoviricota</taxon>
        <taxon>Megaviricetes</taxon>
        <taxon>Imitervirales</taxon>
        <taxon>Mimiviridae</taxon>
        <taxon>Megamimivirinae</taxon>
        <taxon>Moumouvirus</taxon>
    </lineage>
</organism>
<proteinExistence type="predicted"/>